<evidence type="ECO:0000256" key="1">
    <source>
        <dbReference type="ARBA" id="ARBA00006638"/>
    </source>
</evidence>
<keyword evidence="2" id="KW-0227">DNA damage</keyword>
<dbReference type="GO" id="GO:0006281">
    <property type="term" value="P:DNA repair"/>
    <property type="evidence" value="ECO:0007669"/>
    <property type="project" value="UniProtKB-KW"/>
</dbReference>
<proteinExistence type="inferred from homology"/>
<name>A0A6H2A5F1_9ZZZZ</name>
<keyword evidence="3" id="KW-0234">DNA repair</keyword>
<accession>A0A6H2A5F1</accession>
<dbReference type="InterPro" id="IPR041247">
    <property type="entry name" value="Rad52_fam"/>
</dbReference>
<gene>
    <name evidence="5" type="ORF">TM448A05439_0009</name>
</gene>
<reference evidence="5" key="1">
    <citation type="submission" date="2020-03" db="EMBL/GenBank/DDBJ databases">
        <title>The deep terrestrial virosphere.</title>
        <authorList>
            <person name="Holmfeldt K."/>
            <person name="Nilsson E."/>
            <person name="Simone D."/>
            <person name="Lopez-Fernandez M."/>
            <person name="Wu X."/>
            <person name="de Brujin I."/>
            <person name="Lundin D."/>
            <person name="Andersson A."/>
            <person name="Bertilsson S."/>
            <person name="Dopson M."/>
        </authorList>
    </citation>
    <scope>NUCLEOTIDE SEQUENCE</scope>
    <source>
        <strain evidence="5">TM448A05439</strain>
    </source>
</reference>
<comment type="similarity">
    <text evidence="1">Belongs to the RAD52 family.</text>
</comment>
<protein>
    <submittedName>
        <fullName evidence="5">Putative Rad52/22 double-strand break repair protein</fullName>
    </submittedName>
</protein>
<feature type="region of interest" description="Disordered" evidence="4">
    <location>
        <begin position="147"/>
        <end position="175"/>
    </location>
</feature>
<dbReference type="EMBL" id="MT144526">
    <property type="protein sequence ID" value="QJA54660.1"/>
    <property type="molecule type" value="Genomic_DNA"/>
</dbReference>
<dbReference type="AlphaFoldDB" id="A0A6H2A5F1"/>
<organism evidence="5">
    <name type="scientific">viral metagenome</name>
    <dbReference type="NCBI Taxonomy" id="1070528"/>
    <lineage>
        <taxon>unclassified sequences</taxon>
        <taxon>metagenomes</taxon>
        <taxon>organismal metagenomes</taxon>
    </lineage>
</organism>
<evidence type="ECO:0000256" key="2">
    <source>
        <dbReference type="ARBA" id="ARBA00022763"/>
    </source>
</evidence>
<evidence type="ECO:0000256" key="3">
    <source>
        <dbReference type="ARBA" id="ARBA00023204"/>
    </source>
</evidence>
<sequence>MSEDIMEKLQAPFAPDEIEWRVGSTNQDKTKGLALAYVTNRAIQNRLDETFGVFGWKNDFKEWKGTSQLCGISVKQNDEWIAKWDGADDSNMEATKGGLSDAMKRAAYQWGIGRYLYKLPSVWCKIKAVGKSYALAETPNLPDWALPKEYKGTKTGNKSTGVEPGEQEGDKPGSTPFNAVEVAKKLFAYAVNKTTLDAEGYKMFRQDLVEARKIATVDDREWTEKDAKIVQAELLKLKK</sequence>
<evidence type="ECO:0000256" key="4">
    <source>
        <dbReference type="SAM" id="MobiDB-lite"/>
    </source>
</evidence>
<dbReference type="Pfam" id="PF04098">
    <property type="entry name" value="Rad52_Rad22"/>
    <property type="match status" value="1"/>
</dbReference>
<evidence type="ECO:0000313" key="5">
    <source>
        <dbReference type="EMBL" id="QJA54660.1"/>
    </source>
</evidence>